<dbReference type="AlphaFoldDB" id="Q6UVQ4"/>
<gene>
    <name evidence="1" type="primary">orf90</name>
</gene>
<dbReference type="EMBL" id="AY359242">
    <property type="protein sequence ID" value="AAQ18770.1"/>
    <property type="molecule type" value="Genomic_DNA"/>
</dbReference>
<accession>Q6UVQ4</accession>
<proteinExistence type="predicted"/>
<evidence type="ECO:0000313" key="1">
    <source>
        <dbReference type="EMBL" id="AAQ18770.1"/>
    </source>
</evidence>
<geneLocation type="mitochondrion" evidence="1"/>
<organism evidence="1">
    <name type="scientific">Tupiella akineta</name>
    <name type="common">Green alga</name>
    <name type="synonym">Pseudendoclonium akinetum</name>
    <dbReference type="NCBI Taxonomy" id="160070"/>
    <lineage>
        <taxon>Eukaryota</taxon>
        <taxon>Viridiplantae</taxon>
        <taxon>Chlorophyta</taxon>
        <taxon>core chlorophytes</taxon>
        <taxon>Ulvophyceae</taxon>
        <taxon>OUU clade</taxon>
        <taxon>Ulotrichales</taxon>
        <taxon>Tupiellaceae</taxon>
        <taxon>Tupiella</taxon>
    </lineage>
</organism>
<name>Q6UVQ4_TUPAK</name>
<reference evidence="1" key="2">
    <citation type="journal article" date="2004" name="Mol. Biol. Evol.">
        <title>The complete mitochondrial DNA sequence of the green alga Pseudendoclonium akinetum (Ulvophyceae) highlights distinctive evolutionary trends in the chlorophyta and suggests a sister-group relationship between the Ulvophyceae and Chlorophyceae.</title>
        <authorList>
            <person name="Pombert J.F."/>
            <person name="Otis C."/>
            <person name="Lemieux C."/>
            <person name="Turmel M."/>
        </authorList>
    </citation>
    <scope>NUCLEOTIDE SEQUENCE</scope>
    <source>
        <strain evidence="1">UTEX 1912</strain>
    </source>
</reference>
<keyword evidence="1" id="KW-0496">Mitochondrion</keyword>
<sequence>MNAISFRMNAISFRAKNISSKMAKKASDTRALTNTVFHVNKKVTWMQGLLSGVALSISISIKNKHLVNINRVSIALHLSATKKLCILCKV</sequence>
<dbReference type="GeneID" id="2846998"/>
<protein>
    <submittedName>
        <fullName evidence="1">Uncharacterized protein</fullName>
    </submittedName>
</protein>
<reference evidence="1" key="1">
    <citation type="submission" date="2003-08" db="EMBL/GenBank/DDBJ databases">
        <authorList>
            <person name="Pombert J.-F."/>
            <person name="Otis C."/>
            <person name="Lemieux C."/>
            <person name="Turmel M."/>
        </authorList>
    </citation>
    <scope>NUCLEOTIDE SEQUENCE</scope>
    <source>
        <strain evidence="1">UTEX 1912</strain>
    </source>
</reference>
<dbReference type="RefSeq" id="YP_025811.1">
    <property type="nucleotide sequence ID" value="NC_005926.1"/>
</dbReference>